<dbReference type="EMBL" id="BAOS01000015">
    <property type="protein sequence ID" value="GAX60922.1"/>
    <property type="molecule type" value="Genomic_DNA"/>
</dbReference>
<keyword evidence="1" id="KW-0812">Transmembrane</keyword>
<dbReference type="AlphaFoldDB" id="A0A286TYG1"/>
<protein>
    <submittedName>
        <fullName evidence="2">Phage shock protein A</fullName>
    </submittedName>
</protein>
<feature type="transmembrane region" description="Helical" evidence="1">
    <location>
        <begin position="186"/>
        <end position="205"/>
    </location>
</feature>
<keyword evidence="1" id="KW-0472">Membrane</keyword>
<proteinExistence type="predicted"/>
<reference evidence="3" key="1">
    <citation type="journal article" date="2017" name="Environ. Microbiol. Rep.">
        <title>Genetic Diversity of Marine Anaerobic Ammonium-Oxidizing Bacteria as Revealed by Genomic and Proteomic Analyses of 'Candidatus Scalindua japonica'.</title>
        <authorList>
            <person name="Oshiki M."/>
            <person name="Mizuto K."/>
            <person name="Kimura Z."/>
            <person name="Kindaichi T."/>
            <person name="Satoh H."/>
            <person name="Okabe S."/>
        </authorList>
    </citation>
    <scope>NUCLEOTIDE SEQUENCE [LARGE SCALE GENOMIC DNA]</scope>
    <source>
        <strain evidence="3">husup-a2</strain>
    </source>
</reference>
<sequence>MNEDKEKRENLQYSYNRTLDIFKIANDNYLKRVQIIMVALQTGLFIALMRLLSPLPDSWKDFPLPIIVTIIGILLSTLWNGLHNKQIQYLELMKRYLRNLESELAESKVPMDYFNIESALSYHITEVKVEKIKTKIIGKEIRTENEKDRHVFFEGSEDRYPDKGNSGKMLGGLVNLESLLGKGALWFWRVFLFSLIAWVVFIVYVNPPCSR</sequence>
<name>A0A286TYG1_9BACT</name>
<accession>A0A286TYG1</accession>
<dbReference type="RefSeq" id="WP_096894317.1">
    <property type="nucleotide sequence ID" value="NZ_BAOS01000015.1"/>
</dbReference>
<evidence type="ECO:0000313" key="2">
    <source>
        <dbReference type="EMBL" id="GAX60922.1"/>
    </source>
</evidence>
<evidence type="ECO:0000256" key="1">
    <source>
        <dbReference type="SAM" id="Phobius"/>
    </source>
</evidence>
<gene>
    <name evidence="2" type="ORF">SCALIN_C15_0064</name>
</gene>
<evidence type="ECO:0000313" key="3">
    <source>
        <dbReference type="Proteomes" id="UP000218542"/>
    </source>
</evidence>
<keyword evidence="1" id="KW-1133">Transmembrane helix</keyword>
<dbReference type="Proteomes" id="UP000218542">
    <property type="component" value="Unassembled WGS sequence"/>
</dbReference>
<keyword evidence="3" id="KW-1185">Reference proteome</keyword>
<organism evidence="2 3">
    <name type="scientific">Candidatus Scalindua japonica</name>
    <dbReference type="NCBI Taxonomy" id="1284222"/>
    <lineage>
        <taxon>Bacteria</taxon>
        <taxon>Pseudomonadati</taxon>
        <taxon>Planctomycetota</taxon>
        <taxon>Candidatus Brocadiia</taxon>
        <taxon>Candidatus Brocadiales</taxon>
        <taxon>Candidatus Scalinduaceae</taxon>
        <taxon>Candidatus Scalindua</taxon>
    </lineage>
</organism>
<feature type="transmembrane region" description="Helical" evidence="1">
    <location>
        <begin position="33"/>
        <end position="52"/>
    </location>
</feature>
<feature type="transmembrane region" description="Helical" evidence="1">
    <location>
        <begin position="64"/>
        <end position="82"/>
    </location>
</feature>
<comment type="caution">
    <text evidence="2">The sequence shown here is derived from an EMBL/GenBank/DDBJ whole genome shotgun (WGS) entry which is preliminary data.</text>
</comment>